<dbReference type="GO" id="GO:0050660">
    <property type="term" value="F:flavin adenine dinucleotide binding"/>
    <property type="evidence" value="ECO:0007669"/>
    <property type="project" value="InterPro"/>
</dbReference>
<name>A0A8J2T5S8_ZYGB2</name>
<dbReference type="EMBL" id="HG316456">
    <property type="protein sequence ID" value="CDF88843.1"/>
    <property type="molecule type" value="Genomic_DNA"/>
</dbReference>
<dbReference type="AlphaFoldDB" id="A0A8J2T5S8"/>
<evidence type="ECO:0000256" key="1">
    <source>
        <dbReference type="ARBA" id="ARBA00009183"/>
    </source>
</evidence>
<keyword evidence="5" id="KW-0560">Oxidoreductase</keyword>
<keyword evidence="3" id="KW-0274">FAD</keyword>
<keyword evidence="2" id="KW-0285">Flavoprotein</keyword>
<dbReference type="Gene3D" id="3.50.50.60">
    <property type="entry name" value="FAD/NAD(P)-binding domain"/>
    <property type="match status" value="2"/>
</dbReference>
<protein>
    <submittedName>
        <fullName evidence="6">ZYBA0S03-03158g1_1</fullName>
    </submittedName>
</protein>
<dbReference type="PANTHER" id="PTHR23023">
    <property type="entry name" value="DIMETHYLANILINE MONOOXYGENASE"/>
    <property type="match status" value="1"/>
</dbReference>
<keyword evidence="4" id="KW-0521">NADP</keyword>
<dbReference type="PIRSF" id="PIRSF000332">
    <property type="entry name" value="FMO"/>
    <property type="match status" value="1"/>
</dbReference>
<dbReference type="GO" id="GO:0004499">
    <property type="term" value="F:N,N-dimethylaniline monooxygenase activity"/>
    <property type="evidence" value="ECO:0007669"/>
    <property type="project" value="InterPro"/>
</dbReference>
<organism evidence="6 7">
    <name type="scientific">Zygosaccharomyces bailii (strain CLIB 213 / ATCC 58445 / CBS 680 / BCRC 21525 / NBRC 1098 / NCYC 1416 / NRRL Y-2227)</name>
    <dbReference type="NCBI Taxonomy" id="1333698"/>
    <lineage>
        <taxon>Eukaryota</taxon>
        <taxon>Fungi</taxon>
        <taxon>Dikarya</taxon>
        <taxon>Ascomycota</taxon>
        <taxon>Saccharomycotina</taxon>
        <taxon>Saccharomycetes</taxon>
        <taxon>Saccharomycetales</taxon>
        <taxon>Saccharomycetaceae</taxon>
        <taxon>Zygosaccharomyces</taxon>
    </lineage>
</organism>
<keyword evidence="7" id="KW-1185">Reference proteome</keyword>
<evidence type="ECO:0000313" key="6">
    <source>
        <dbReference type="EMBL" id="CDF88843.1"/>
    </source>
</evidence>
<dbReference type="Proteomes" id="UP000019375">
    <property type="component" value="Unassembled WGS sequence"/>
</dbReference>
<comment type="similarity">
    <text evidence="1">Belongs to the FMO family.</text>
</comment>
<dbReference type="SUPFAM" id="SSF51905">
    <property type="entry name" value="FAD/NAD(P)-binding domain"/>
    <property type="match status" value="1"/>
</dbReference>
<reference evidence="7" key="1">
    <citation type="journal article" date="2013" name="Genome Announc.">
        <title>Genome sequence of the food spoilage yeast Zygosaccharomyces bailii CLIB 213(T).</title>
        <authorList>
            <person name="Galeote V."/>
            <person name="Bigey F."/>
            <person name="Devillers H."/>
            <person name="Neuveglise C."/>
            <person name="Dequin S."/>
        </authorList>
    </citation>
    <scope>NUCLEOTIDE SEQUENCE [LARGE SCALE GENOMIC DNA]</scope>
    <source>
        <strain evidence="7">CLIB 213 / ATCC 58445 / CBS 680 / CCRC 21525 / NBRC 1098 / NCYC 1416 / NRRL Y-2227</strain>
    </source>
</reference>
<dbReference type="GO" id="GO:0050661">
    <property type="term" value="F:NADP binding"/>
    <property type="evidence" value="ECO:0007669"/>
    <property type="project" value="InterPro"/>
</dbReference>
<dbReference type="Pfam" id="PF00743">
    <property type="entry name" value="FMO-like"/>
    <property type="match status" value="2"/>
</dbReference>
<dbReference type="InterPro" id="IPR020946">
    <property type="entry name" value="Flavin_mOase-like"/>
</dbReference>
<dbReference type="OrthoDB" id="66881at2759"/>
<dbReference type="InterPro" id="IPR036188">
    <property type="entry name" value="FAD/NAD-bd_sf"/>
</dbReference>
<gene>
    <name evidence="6" type="ORF">BN860_03158g</name>
</gene>
<dbReference type="InterPro" id="IPR050346">
    <property type="entry name" value="FMO-like"/>
</dbReference>
<sequence length="433" mass="48893">MCRTPRLAIIGAGPAGLSTARVFLANASNFKIQMFEKDYTPGGLWHYPDSDRRNRVMYDKLETNISKHLMKFSGFPFSSKVPHFPWRQDVYGYLTDYYRTFIENQRNIAVHLNTTVVSLSKVDGLWKIVSKNNATGSEHSQEFDHVVVANGHYGKSYVPNVPGLDAWFENDAAIHSKNFVNGEIARGKNVVVIGKGSSGSDIVNQVWTVASKVYQSASDAGEHELATVVPRIVSTDYANRSVELADGRKLENIDLLIYATGYLFSFPFMEASLCKDILGTTHTYAKRLHNLWQQIFFVKDPSLAFSLLPGMIIPFPLGELQAALMVKVFTGKVKVPSQPDDVLYADEISKRRDYHQISDFKDVDYYRELQAILDKAGGQNDPFKPVHWDDDYKVMRENGPGDKALRQKVLETHLKKLKSQGKPYDLLERSSQP</sequence>
<evidence type="ECO:0000256" key="4">
    <source>
        <dbReference type="ARBA" id="ARBA00022857"/>
    </source>
</evidence>
<accession>A0A8J2T5S8</accession>
<proteinExistence type="inferred from homology"/>
<dbReference type="PRINTS" id="PR00370">
    <property type="entry name" value="FMOXYGENASE"/>
</dbReference>
<dbReference type="InterPro" id="IPR000960">
    <property type="entry name" value="Flavin_mOase"/>
</dbReference>
<evidence type="ECO:0000256" key="2">
    <source>
        <dbReference type="ARBA" id="ARBA00022630"/>
    </source>
</evidence>
<evidence type="ECO:0000256" key="5">
    <source>
        <dbReference type="ARBA" id="ARBA00023002"/>
    </source>
</evidence>
<evidence type="ECO:0000313" key="7">
    <source>
        <dbReference type="Proteomes" id="UP000019375"/>
    </source>
</evidence>
<evidence type="ECO:0000256" key="3">
    <source>
        <dbReference type="ARBA" id="ARBA00022827"/>
    </source>
</evidence>